<evidence type="ECO:0000313" key="2">
    <source>
        <dbReference type="Proteomes" id="UP000032336"/>
    </source>
</evidence>
<reference evidence="1 2" key="1">
    <citation type="submission" date="2015-01" db="EMBL/GenBank/DDBJ databases">
        <title>Draft genome of the acidophilic iron oxidizer Ferrimicrobium acidiphilum strain T23.</title>
        <authorList>
            <person name="Poehlein A."/>
            <person name="Eisen S."/>
            <person name="Schloemann M."/>
            <person name="Johnson B.D."/>
            <person name="Daniel R."/>
            <person name="Muehling M."/>
        </authorList>
    </citation>
    <scope>NUCLEOTIDE SEQUENCE [LARGE SCALE GENOMIC DNA]</scope>
    <source>
        <strain evidence="1 2">T23</strain>
    </source>
</reference>
<gene>
    <name evidence="1" type="ORF">FEAC_26920</name>
</gene>
<dbReference type="STRING" id="1121877.FEAC_26920"/>
<proteinExistence type="predicted"/>
<protein>
    <submittedName>
        <fullName evidence="1">Uncharacterized protein</fullName>
    </submittedName>
</protein>
<dbReference type="AlphaFoldDB" id="A0A0D8FQY9"/>
<keyword evidence="2" id="KW-1185">Reference proteome</keyword>
<sequence>MQVNDHQKLAGLGRTCDLHQFVWINKEPDFL</sequence>
<dbReference type="Proteomes" id="UP000032336">
    <property type="component" value="Unassembled WGS sequence"/>
</dbReference>
<comment type="caution">
    <text evidence="1">The sequence shown here is derived from an EMBL/GenBank/DDBJ whole genome shotgun (WGS) entry which is preliminary data.</text>
</comment>
<organism evidence="1 2">
    <name type="scientific">Ferrimicrobium acidiphilum DSM 19497</name>
    <dbReference type="NCBI Taxonomy" id="1121877"/>
    <lineage>
        <taxon>Bacteria</taxon>
        <taxon>Bacillati</taxon>
        <taxon>Actinomycetota</taxon>
        <taxon>Acidimicrobiia</taxon>
        <taxon>Acidimicrobiales</taxon>
        <taxon>Acidimicrobiaceae</taxon>
        <taxon>Ferrimicrobium</taxon>
    </lineage>
</organism>
<dbReference type="EMBL" id="JXUW01000036">
    <property type="protein sequence ID" value="KJE75551.1"/>
    <property type="molecule type" value="Genomic_DNA"/>
</dbReference>
<evidence type="ECO:0000313" key="1">
    <source>
        <dbReference type="EMBL" id="KJE75551.1"/>
    </source>
</evidence>
<accession>A0A0D8FQY9</accession>
<name>A0A0D8FQY9_9ACTN</name>